<dbReference type="EMBL" id="KZ454987">
    <property type="protein sequence ID" value="PKI85903.1"/>
    <property type="molecule type" value="Genomic_DNA"/>
</dbReference>
<dbReference type="OrthoDB" id="3352441at2759"/>
<dbReference type="Proteomes" id="UP000232875">
    <property type="component" value="Unassembled WGS sequence"/>
</dbReference>
<sequence>MPGKEKGNGPRRYKGNRLFRPPSGLLSSVVCPEVTAASSTRTPSATHSTSDTSVVSQESVPDPAIPASGSGFSRVVYMHGSPPRSTRGDLSHSVSADALVPRTALDHLLASLDNDARRKGDPVCRSVSATTLSMETPLPSPPAVRAIPTPVGIDECAVSDTESDHSIESRHVYFDEQRLHKQSSLQVLRHEARMRRVAFQNATHYDKRYAMDSLMQTLQAQIEDAGSRLRGVPGAADQWSLQAPRAPCELSYTVRQTPRSRAPASLPTWQGPVNSARPFAFHLAISLTFHAPLLCRRAPTTASMRLVRVSLAHGFVLSAFHAKEARSGRAEPHDTRPNPVLLLLPRFVLV</sequence>
<dbReference type="AlphaFoldDB" id="A0A2N1JH89"/>
<organism evidence="2 3">
    <name type="scientific">Malassezia vespertilionis</name>
    <dbReference type="NCBI Taxonomy" id="2020962"/>
    <lineage>
        <taxon>Eukaryota</taxon>
        <taxon>Fungi</taxon>
        <taxon>Dikarya</taxon>
        <taxon>Basidiomycota</taxon>
        <taxon>Ustilaginomycotina</taxon>
        <taxon>Malasseziomycetes</taxon>
        <taxon>Malasseziales</taxon>
        <taxon>Malasseziaceae</taxon>
        <taxon>Malassezia</taxon>
    </lineage>
</organism>
<accession>A0A2N1JH89</accession>
<proteinExistence type="predicted"/>
<evidence type="ECO:0000313" key="2">
    <source>
        <dbReference type="EMBL" id="PKI85903.1"/>
    </source>
</evidence>
<keyword evidence="3" id="KW-1185">Reference proteome</keyword>
<feature type="region of interest" description="Disordered" evidence="1">
    <location>
        <begin position="1"/>
        <end position="67"/>
    </location>
</feature>
<protein>
    <submittedName>
        <fullName evidence="2">Uncharacterized protein</fullName>
    </submittedName>
</protein>
<feature type="compositionally biased region" description="Low complexity" evidence="1">
    <location>
        <begin position="35"/>
        <end position="50"/>
    </location>
</feature>
<evidence type="ECO:0000313" key="3">
    <source>
        <dbReference type="Proteomes" id="UP000232875"/>
    </source>
</evidence>
<evidence type="ECO:0000256" key="1">
    <source>
        <dbReference type="SAM" id="MobiDB-lite"/>
    </source>
</evidence>
<reference evidence="2 3" key="1">
    <citation type="submission" date="2017-10" db="EMBL/GenBank/DDBJ databases">
        <title>A novel species of cold-tolerant Malassezia isolated from bats.</title>
        <authorList>
            <person name="Lorch J.M."/>
            <person name="Palmer J.M."/>
            <person name="Vanderwolf K.J."/>
            <person name="Schmidt K.Z."/>
            <person name="Verant M.L."/>
            <person name="Weller T.J."/>
            <person name="Blehert D.S."/>
        </authorList>
    </citation>
    <scope>NUCLEOTIDE SEQUENCE [LARGE SCALE GENOMIC DNA]</scope>
    <source>
        <strain evidence="2 3">NWHC:44797-103</strain>
    </source>
</reference>
<gene>
    <name evidence="2" type="ORF">MVES_000500</name>
</gene>
<name>A0A2N1JH89_9BASI</name>